<dbReference type="Proteomes" id="UP000186804">
    <property type="component" value="Unassembled WGS sequence"/>
</dbReference>
<name>A0A1J4MUX0_9CRYT</name>
<sequence>MIENRRELLEKQKQETVLLDNPFRWVLFPIKYNRLWNFYKKYEVAFWTAEVIPYIKDLGMISEIDSRFVDSMELLFSSRVFISNTGLDSVLVACEFLSQIQVPEARGYFSFTICMENIYKEVFMNYIDVIRKYKYENIKEYDHKEAKIRYHLKLKDIITDNQHYQRKIEFANQLLDSSVPFSEKLIIYSIIKRVFSSGIHLIRQSFFNKEGPVLEQLCDALDRIRRDELFQAEFCLSIARSMKTKPTNEYIISILENAITIEKSFIFSIFDLEILEIPREDIVAYLLFSADEILVELKYPRHFNVSNPFSELISDLPAPSQEEAAARQTLTQTLKVIHCKTYQEITDAPQFSTSQDF</sequence>
<dbReference type="InterPro" id="IPR009078">
    <property type="entry name" value="Ferritin-like_SF"/>
</dbReference>
<dbReference type="PANTHER" id="PTHR23409:SF18">
    <property type="entry name" value="RIBONUCLEOSIDE-DIPHOSPHATE REDUCTASE SUBUNIT M2"/>
    <property type="match status" value="1"/>
</dbReference>
<accession>A0A1J4MUX0</accession>
<dbReference type="CDD" id="cd01049">
    <property type="entry name" value="RNRR2"/>
    <property type="match status" value="1"/>
</dbReference>
<dbReference type="VEuPathDB" id="CryptoDB:cand_024270"/>
<dbReference type="GO" id="GO:0009263">
    <property type="term" value="P:deoxyribonucleotide biosynthetic process"/>
    <property type="evidence" value="ECO:0007669"/>
    <property type="project" value="InterPro"/>
</dbReference>
<organism evidence="2 3">
    <name type="scientific">Cryptosporidium andersoni</name>
    <dbReference type="NCBI Taxonomy" id="117008"/>
    <lineage>
        <taxon>Eukaryota</taxon>
        <taxon>Sar</taxon>
        <taxon>Alveolata</taxon>
        <taxon>Apicomplexa</taxon>
        <taxon>Conoidasida</taxon>
        <taxon>Coccidia</taxon>
        <taxon>Eucoccidiorida</taxon>
        <taxon>Eimeriorina</taxon>
        <taxon>Cryptosporidiidae</taxon>
        <taxon>Cryptosporidium</taxon>
    </lineage>
</organism>
<dbReference type="AlphaFoldDB" id="A0A1J4MUX0"/>
<dbReference type="PANTHER" id="PTHR23409">
    <property type="entry name" value="RIBONUCLEOSIDE-DIPHOSPHATE REDUCTASE SMALL CHAIN"/>
    <property type="match status" value="1"/>
</dbReference>
<protein>
    <submittedName>
        <fullName evidence="2">Ribonucleoside-diphosphate reductase beta subunit family protein</fullName>
    </submittedName>
</protein>
<evidence type="ECO:0000256" key="1">
    <source>
        <dbReference type="ARBA" id="ARBA00009303"/>
    </source>
</evidence>
<dbReference type="InterPro" id="IPR012348">
    <property type="entry name" value="RNR-like"/>
</dbReference>
<dbReference type="Pfam" id="PF00268">
    <property type="entry name" value="Ribonuc_red_sm"/>
    <property type="match status" value="1"/>
</dbReference>
<keyword evidence="3" id="KW-1185">Reference proteome</keyword>
<dbReference type="InterPro" id="IPR000358">
    <property type="entry name" value="RNR_small_fam"/>
</dbReference>
<reference evidence="2 3" key="1">
    <citation type="submission" date="2016-10" db="EMBL/GenBank/DDBJ databases">
        <title>Reductive evolution of mitochondrial metabolism and differential evolution of invasion-related proteins in Cryptosporidium.</title>
        <authorList>
            <person name="Liu S."/>
            <person name="Roellig D.M."/>
            <person name="Guo Y."/>
            <person name="Li N."/>
            <person name="Frace M.A."/>
            <person name="Tang K."/>
            <person name="Zhang L."/>
            <person name="Feng Y."/>
            <person name="Xiao L."/>
        </authorList>
    </citation>
    <scope>NUCLEOTIDE SEQUENCE [LARGE SCALE GENOMIC DNA]</scope>
    <source>
        <strain evidence="2">30847</strain>
    </source>
</reference>
<dbReference type="SUPFAM" id="SSF47240">
    <property type="entry name" value="Ferritin-like"/>
    <property type="match status" value="1"/>
</dbReference>
<dbReference type="InterPro" id="IPR033909">
    <property type="entry name" value="RNR_small"/>
</dbReference>
<dbReference type="OrthoDB" id="2093646at2759"/>
<comment type="similarity">
    <text evidence="1">Belongs to the ribonucleoside diphosphate reductase small chain family.</text>
</comment>
<comment type="caution">
    <text evidence="2">The sequence shown here is derived from an EMBL/GenBank/DDBJ whole genome shotgun (WGS) entry which is preliminary data.</text>
</comment>
<evidence type="ECO:0000313" key="2">
    <source>
        <dbReference type="EMBL" id="OII76852.1"/>
    </source>
</evidence>
<dbReference type="GeneID" id="92366611"/>
<dbReference type="Gene3D" id="1.10.620.20">
    <property type="entry name" value="Ribonucleotide Reductase, subunit A"/>
    <property type="match status" value="1"/>
</dbReference>
<dbReference type="EMBL" id="LRBS01000049">
    <property type="protein sequence ID" value="OII76852.1"/>
    <property type="molecule type" value="Genomic_DNA"/>
</dbReference>
<gene>
    <name evidence="2" type="ORF">cand_024270</name>
</gene>
<evidence type="ECO:0000313" key="3">
    <source>
        <dbReference type="Proteomes" id="UP000186804"/>
    </source>
</evidence>
<dbReference type="RefSeq" id="XP_067068698.1">
    <property type="nucleotide sequence ID" value="XM_067212657.1"/>
</dbReference>
<dbReference type="GO" id="GO:0016491">
    <property type="term" value="F:oxidoreductase activity"/>
    <property type="evidence" value="ECO:0007669"/>
    <property type="project" value="InterPro"/>
</dbReference>
<proteinExistence type="inferred from homology"/>